<organism evidence="1 2">
    <name type="scientific">Mycena venus</name>
    <dbReference type="NCBI Taxonomy" id="2733690"/>
    <lineage>
        <taxon>Eukaryota</taxon>
        <taxon>Fungi</taxon>
        <taxon>Dikarya</taxon>
        <taxon>Basidiomycota</taxon>
        <taxon>Agaricomycotina</taxon>
        <taxon>Agaricomycetes</taxon>
        <taxon>Agaricomycetidae</taxon>
        <taxon>Agaricales</taxon>
        <taxon>Marasmiineae</taxon>
        <taxon>Mycenaceae</taxon>
        <taxon>Mycena</taxon>
    </lineage>
</organism>
<dbReference type="EMBL" id="JACAZI010000004">
    <property type="protein sequence ID" value="KAF7362301.1"/>
    <property type="molecule type" value="Genomic_DNA"/>
</dbReference>
<name>A0A8H6YQ43_9AGAR</name>
<evidence type="ECO:0000313" key="2">
    <source>
        <dbReference type="Proteomes" id="UP000620124"/>
    </source>
</evidence>
<accession>A0A8H6YQ43</accession>
<evidence type="ECO:0000313" key="1">
    <source>
        <dbReference type="EMBL" id="KAF7362301.1"/>
    </source>
</evidence>
<dbReference type="Gene3D" id="3.80.10.10">
    <property type="entry name" value="Ribonuclease Inhibitor"/>
    <property type="match status" value="1"/>
</dbReference>
<dbReference type="InterPro" id="IPR032675">
    <property type="entry name" value="LRR_dom_sf"/>
</dbReference>
<evidence type="ECO:0008006" key="3">
    <source>
        <dbReference type="Google" id="ProtNLM"/>
    </source>
</evidence>
<comment type="caution">
    <text evidence="1">The sequence shown here is derived from an EMBL/GenBank/DDBJ whole genome shotgun (WGS) entry which is preliminary data.</text>
</comment>
<dbReference type="AlphaFoldDB" id="A0A8H6YQ43"/>
<dbReference type="SUPFAM" id="SSF52047">
    <property type="entry name" value="RNI-like"/>
    <property type="match status" value="1"/>
</dbReference>
<protein>
    <recommendedName>
        <fullName evidence="3">F-box domain-containing protein</fullName>
    </recommendedName>
</protein>
<dbReference type="Proteomes" id="UP000620124">
    <property type="component" value="Unassembled WGS sequence"/>
</dbReference>
<proteinExistence type="predicted"/>
<dbReference type="OrthoDB" id="3238099at2759"/>
<gene>
    <name evidence="1" type="ORF">MVEN_00576700</name>
</gene>
<keyword evidence="2" id="KW-1185">Reference proteome</keyword>
<reference evidence="1" key="1">
    <citation type="submission" date="2020-05" db="EMBL/GenBank/DDBJ databases">
        <title>Mycena genomes resolve the evolution of fungal bioluminescence.</title>
        <authorList>
            <person name="Tsai I.J."/>
        </authorList>
    </citation>
    <scope>NUCLEOTIDE SEQUENCE</scope>
    <source>
        <strain evidence="1">CCC161011</strain>
    </source>
</reference>
<sequence>MAATLPVEMWTEIVHYLPSSRHMLHVSRLLHDIALRRLFATVKIYFMHGQPGFYMLNTENERYVRETSDYLLNRSWELLHCIITNPVFANAVKTMSVHAFTDGPAVFEHRALAQALQSLPNLRSFHYFGDCPEFATVASCLPRGLKNLRIQSMPNSEALGHLDNLKFLQPTIPFTYVREQKLDRIYAEWERGSGDPRDLVQIIETNPIQELVLLSTHIVLLPIRVCNNLTQLDICVPQFEELVGLDLVFRHAQVLESLSLVGYIEPPVFADLPKDPSVLPRLTSFRLSCEFWDQEATEMHVHLLSEFLSRRPSLRRLYIRLPGVRLEVALAIATVIGKLECLRVLGFHAGYEPLHEAAALHLADQLSTKLEALQLALPWYSDLHVRTWYPLLSKLQQFPQLSFLHLFSNGEDPVPISPVELATDLEHLRLVGIQRSLWTIDREAGEELEPKLWTPWSVKYCLPEDFPYHYEKKKKNTIRYHVVSVSQL</sequence>